<name>A0A346Y3G1_9ACTN</name>
<gene>
    <name evidence="9" type="ORF">DVS28_a4342</name>
</gene>
<evidence type="ECO:0000256" key="6">
    <source>
        <dbReference type="ARBA" id="ARBA00023211"/>
    </source>
</evidence>
<comment type="similarity">
    <text evidence="3">Belongs to the mandelate racemase/muconate lactonizing enzyme family.</text>
</comment>
<evidence type="ECO:0000256" key="1">
    <source>
        <dbReference type="ARBA" id="ARBA00001936"/>
    </source>
</evidence>
<keyword evidence="7 9" id="KW-0413">Isomerase</keyword>
<dbReference type="InterPro" id="IPR013370">
    <property type="entry name" value="Chloromuconate_cycloisomerase"/>
</dbReference>
<dbReference type="Proteomes" id="UP000264006">
    <property type="component" value="Chromosome"/>
</dbReference>
<dbReference type="InterPro" id="IPR029017">
    <property type="entry name" value="Enolase-like_N"/>
</dbReference>
<dbReference type="InterPro" id="IPR013341">
    <property type="entry name" value="Mandelate_racemase_N_dom"/>
</dbReference>
<dbReference type="InterPro" id="IPR029065">
    <property type="entry name" value="Enolase_C-like"/>
</dbReference>
<dbReference type="InterPro" id="IPR036849">
    <property type="entry name" value="Enolase-like_C_sf"/>
</dbReference>
<keyword evidence="10" id="KW-1185">Reference proteome</keyword>
<keyword evidence="6" id="KW-0464">Manganese</keyword>
<dbReference type="Gene3D" id="3.30.390.10">
    <property type="entry name" value="Enolase-like, N-terminal domain"/>
    <property type="match status" value="1"/>
</dbReference>
<dbReference type="InterPro" id="IPR018110">
    <property type="entry name" value="Mandel_Rmase/mucon_lact_enz_CS"/>
</dbReference>
<dbReference type="PROSITE" id="PS00909">
    <property type="entry name" value="MR_MLE_2"/>
    <property type="match status" value="1"/>
</dbReference>
<dbReference type="AlphaFoldDB" id="A0A346Y3G1"/>
<dbReference type="SMART" id="SM00922">
    <property type="entry name" value="MR_MLE"/>
    <property type="match status" value="1"/>
</dbReference>
<dbReference type="SUPFAM" id="SSF51604">
    <property type="entry name" value="Enolase C-terminal domain-like"/>
    <property type="match status" value="1"/>
</dbReference>
<evidence type="ECO:0000256" key="4">
    <source>
        <dbReference type="ARBA" id="ARBA00022723"/>
    </source>
</evidence>
<evidence type="ECO:0000259" key="8">
    <source>
        <dbReference type="SMART" id="SM00922"/>
    </source>
</evidence>
<dbReference type="KEGG" id="euz:DVS28_a4342"/>
<evidence type="ECO:0000256" key="5">
    <source>
        <dbReference type="ARBA" id="ARBA00022797"/>
    </source>
</evidence>
<dbReference type="Pfam" id="PF02746">
    <property type="entry name" value="MR_MLE_N"/>
    <property type="match status" value="1"/>
</dbReference>
<comment type="pathway">
    <text evidence="2">Aromatic compound metabolism.</text>
</comment>
<dbReference type="NCBIfam" id="TIGR02534">
    <property type="entry name" value="mucon_cyclo"/>
    <property type="match status" value="1"/>
</dbReference>
<keyword evidence="4" id="KW-0479">Metal-binding</keyword>
<dbReference type="GO" id="GO:0030145">
    <property type="term" value="F:manganese ion binding"/>
    <property type="evidence" value="ECO:0007669"/>
    <property type="project" value="InterPro"/>
</dbReference>
<dbReference type="PANTHER" id="PTHR48073:SF2">
    <property type="entry name" value="O-SUCCINYLBENZOATE SYNTHASE"/>
    <property type="match status" value="1"/>
</dbReference>
<evidence type="ECO:0000256" key="3">
    <source>
        <dbReference type="ARBA" id="ARBA00008031"/>
    </source>
</evidence>
<dbReference type="InterPro" id="IPR013342">
    <property type="entry name" value="Mandelate_racemase_C"/>
</dbReference>
<evidence type="ECO:0000313" key="10">
    <source>
        <dbReference type="Proteomes" id="UP000264006"/>
    </source>
</evidence>
<feature type="domain" description="Mandelate racemase/muconate lactonizing enzyme C-terminal" evidence="8">
    <location>
        <begin position="149"/>
        <end position="246"/>
    </location>
</feature>
<accession>A0A346Y3G1</accession>
<dbReference type="Gene3D" id="3.20.20.120">
    <property type="entry name" value="Enolase-like C-terminal domain"/>
    <property type="match status" value="1"/>
</dbReference>
<dbReference type="Pfam" id="PF13378">
    <property type="entry name" value="MR_MLE_C"/>
    <property type="match status" value="1"/>
</dbReference>
<dbReference type="PANTHER" id="PTHR48073">
    <property type="entry name" value="O-SUCCINYLBENZOATE SYNTHASE-RELATED"/>
    <property type="match status" value="1"/>
</dbReference>
<comment type="cofactor">
    <cofactor evidence="1">
        <name>Mn(2+)</name>
        <dbReference type="ChEBI" id="CHEBI:29035"/>
    </cofactor>
</comment>
<dbReference type="SFLD" id="SFLDS00001">
    <property type="entry name" value="Enolase"/>
    <property type="match status" value="1"/>
</dbReference>
<organism evidence="9 10">
    <name type="scientific">Euzebya pacifica</name>
    <dbReference type="NCBI Taxonomy" id="1608957"/>
    <lineage>
        <taxon>Bacteria</taxon>
        <taxon>Bacillati</taxon>
        <taxon>Actinomycetota</taxon>
        <taxon>Nitriliruptoria</taxon>
        <taxon>Euzebyales</taxon>
    </lineage>
</organism>
<sequence length="382" mass="40150">MMTPVITGVRTVVVDLPSRRPHRFASHEIDTQAYLVVAITVDGEVTGVGEGVSPGGPWWGGESIEGQQALIEHHVAPLIVGRPLQPIRQLMADVDRAVFANPFAKAAVEMALHDALGRLMGVPAHLLLGGGGAQRDRFPVRWALSAAAAEEVLAECEEVAAAGHSALKFKMGALPPADDLVRMARIVEGLPGHLSLLVDPNGTWDRRTAVRSVLALEEMGVDVVEQPIERRDLDGMADLVRRATRIAIMADEGVCTPADALAAVEARACDSIAVKVGKAGGLARARDVATIAHTAGCRVYGGTHLESSLGTAANLQLLAALPTPVDGTELVGPLLLADDLTVERLEYVDGDVLVPDGPGLGVDVDWDKVAKYARTPPGDVLA</sequence>
<evidence type="ECO:0000256" key="7">
    <source>
        <dbReference type="ARBA" id="ARBA00023235"/>
    </source>
</evidence>
<dbReference type="GO" id="GO:0018849">
    <property type="term" value="F:muconate cycloisomerase activity"/>
    <property type="evidence" value="ECO:0007669"/>
    <property type="project" value="InterPro"/>
</dbReference>
<dbReference type="SFLD" id="SFLDG00180">
    <property type="entry name" value="muconate_cycloisomerase"/>
    <property type="match status" value="1"/>
</dbReference>
<evidence type="ECO:0000313" key="9">
    <source>
        <dbReference type="EMBL" id="AXV09008.1"/>
    </source>
</evidence>
<dbReference type="EMBL" id="CP031165">
    <property type="protein sequence ID" value="AXV09008.1"/>
    <property type="molecule type" value="Genomic_DNA"/>
</dbReference>
<protein>
    <submittedName>
        <fullName evidence="9">Muconate cycloisomerase</fullName>
    </submittedName>
</protein>
<evidence type="ECO:0000256" key="2">
    <source>
        <dbReference type="ARBA" id="ARBA00005211"/>
    </source>
</evidence>
<keyword evidence="5" id="KW-0058">Aromatic hydrocarbons catabolism</keyword>
<reference evidence="9 10" key="1">
    <citation type="submission" date="2018-09" db="EMBL/GenBank/DDBJ databases">
        <title>Complete genome sequence of Euzebya sp. DY32-46 isolated from seawater of Pacific Ocean.</title>
        <authorList>
            <person name="Xu L."/>
            <person name="Wu Y.-H."/>
            <person name="Xu X.-W."/>
        </authorList>
    </citation>
    <scope>NUCLEOTIDE SEQUENCE [LARGE SCALE GENOMIC DNA]</scope>
    <source>
        <strain evidence="9 10">DY32-46</strain>
    </source>
</reference>
<dbReference type="GO" id="GO:0016854">
    <property type="term" value="F:racemase and epimerase activity"/>
    <property type="evidence" value="ECO:0007669"/>
    <property type="project" value="UniProtKB-ARBA"/>
</dbReference>
<dbReference type="GO" id="GO:0009063">
    <property type="term" value="P:amino acid catabolic process"/>
    <property type="evidence" value="ECO:0007669"/>
    <property type="project" value="InterPro"/>
</dbReference>
<dbReference type="GO" id="GO:0018850">
    <property type="term" value="F:chloromuconate cycloisomerase activity"/>
    <property type="evidence" value="ECO:0007669"/>
    <property type="project" value="InterPro"/>
</dbReference>
<proteinExistence type="inferred from homology"/>
<dbReference type="SUPFAM" id="SSF54826">
    <property type="entry name" value="Enolase N-terminal domain-like"/>
    <property type="match status" value="1"/>
</dbReference>